<feature type="compositionally biased region" description="Basic residues" evidence="1">
    <location>
        <begin position="133"/>
        <end position="152"/>
    </location>
</feature>
<dbReference type="GeneID" id="106013704"/>
<proteinExistence type="predicted"/>
<gene>
    <name evidence="3" type="primary">LOC106013704</name>
</gene>
<name>A0ABM1ADH0_APLCA</name>
<evidence type="ECO:0000313" key="2">
    <source>
        <dbReference type="Proteomes" id="UP000694888"/>
    </source>
</evidence>
<evidence type="ECO:0000313" key="3">
    <source>
        <dbReference type="RefSeq" id="XP_012945595.1"/>
    </source>
</evidence>
<reference evidence="3" key="1">
    <citation type="submission" date="2025-08" db="UniProtKB">
        <authorList>
            <consortium name="RefSeq"/>
        </authorList>
    </citation>
    <scope>IDENTIFICATION</scope>
</reference>
<dbReference type="RefSeq" id="XP_012945595.1">
    <property type="nucleotide sequence ID" value="XM_013090141.1"/>
</dbReference>
<feature type="region of interest" description="Disordered" evidence="1">
    <location>
        <begin position="1"/>
        <end position="152"/>
    </location>
</feature>
<organism evidence="2 3">
    <name type="scientific">Aplysia californica</name>
    <name type="common">California sea hare</name>
    <dbReference type="NCBI Taxonomy" id="6500"/>
    <lineage>
        <taxon>Eukaryota</taxon>
        <taxon>Metazoa</taxon>
        <taxon>Spiralia</taxon>
        <taxon>Lophotrochozoa</taxon>
        <taxon>Mollusca</taxon>
        <taxon>Gastropoda</taxon>
        <taxon>Heterobranchia</taxon>
        <taxon>Euthyneura</taxon>
        <taxon>Tectipleura</taxon>
        <taxon>Aplysiida</taxon>
        <taxon>Aplysioidea</taxon>
        <taxon>Aplysiidae</taxon>
        <taxon>Aplysia</taxon>
    </lineage>
</organism>
<feature type="compositionally biased region" description="Pro residues" evidence="1">
    <location>
        <begin position="20"/>
        <end position="40"/>
    </location>
</feature>
<accession>A0ABM1ADH0</accession>
<evidence type="ECO:0000256" key="1">
    <source>
        <dbReference type="SAM" id="MobiDB-lite"/>
    </source>
</evidence>
<feature type="non-terminal residue" evidence="3">
    <location>
        <position position="1"/>
    </location>
</feature>
<keyword evidence="2" id="KW-1185">Reference proteome</keyword>
<protein>
    <submittedName>
        <fullName evidence="3">Formin-like protein 20</fullName>
    </submittedName>
</protein>
<sequence length="152" mass="16292">RPPLPPPPHVALQWGLHPGPAYPGPYAPHGHPPPPPPPPSRFSKARSTPHHAPYTHSGPGGFREPVGEFPLPSSSSSHANAADPGRHRASADPSCGGSGQWDSHPPPPPRLHHHPPSSYHMGAGSSSGLGRSGFHHPHHHHPNKHHHHHHHF</sequence>
<dbReference type="Proteomes" id="UP000694888">
    <property type="component" value="Unplaced"/>
</dbReference>